<proteinExistence type="predicted"/>
<dbReference type="Proteomes" id="UP000190777">
    <property type="component" value="Unassembled WGS sequence"/>
</dbReference>
<evidence type="ECO:0000313" key="2">
    <source>
        <dbReference type="EMBL" id="OPH33189.1"/>
    </source>
</evidence>
<dbReference type="RefSeq" id="WP_158080757.1">
    <property type="nucleotide sequence ID" value="NZ_MXAP01000189.1"/>
</dbReference>
<comment type="caution">
    <text evidence="2">The sequence shown here is derived from an EMBL/GenBank/DDBJ whole genome shotgun (WGS) entry which is preliminary data.</text>
</comment>
<protein>
    <recommendedName>
        <fullName evidence="4">Phage tail tape measure protein</fullName>
    </recommendedName>
</protein>
<evidence type="ECO:0000313" key="3">
    <source>
        <dbReference type="Proteomes" id="UP000190777"/>
    </source>
</evidence>
<dbReference type="EMBL" id="MXAP01000189">
    <property type="protein sequence ID" value="OPH33189.1"/>
    <property type="molecule type" value="Genomic_DNA"/>
</dbReference>
<keyword evidence="3" id="KW-1185">Reference proteome</keyword>
<gene>
    <name evidence="2" type="ORF">B5J93_13125</name>
</gene>
<name>A0ABX3NE64_9GAMM</name>
<reference evidence="2 3" key="1">
    <citation type="submission" date="2017-03" db="EMBL/GenBank/DDBJ databases">
        <title>Draft genome sequence of Moraxella equi CCUG 4950T type strain.</title>
        <authorList>
            <person name="Salva-Serra F."/>
            <person name="Engstrom-Jakobsson H."/>
            <person name="Thorell K."/>
            <person name="Jaen-Luchoro D."/>
            <person name="Gonzales-Siles L."/>
            <person name="Karlsson R."/>
            <person name="Yazdan S."/>
            <person name="Boulund F."/>
            <person name="Johnning A."/>
            <person name="Engstrand L."/>
            <person name="Kristiansson E."/>
            <person name="Moore E."/>
        </authorList>
    </citation>
    <scope>NUCLEOTIDE SEQUENCE [LARGE SCALE GENOMIC DNA]</scope>
    <source>
        <strain evidence="2 3">CCUG 4950</strain>
    </source>
</reference>
<evidence type="ECO:0000256" key="1">
    <source>
        <dbReference type="SAM" id="MobiDB-lite"/>
    </source>
</evidence>
<evidence type="ECO:0008006" key="4">
    <source>
        <dbReference type="Google" id="ProtNLM"/>
    </source>
</evidence>
<organism evidence="2 3">
    <name type="scientific">Moraxella equi</name>
    <dbReference type="NCBI Taxonomy" id="60442"/>
    <lineage>
        <taxon>Bacteria</taxon>
        <taxon>Pseudomonadati</taxon>
        <taxon>Pseudomonadota</taxon>
        <taxon>Gammaproteobacteria</taxon>
        <taxon>Moraxellales</taxon>
        <taxon>Moraxellaceae</taxon>
        <taxon>Moraxella</taxon>
    </lineage>
</organism>
<accession>A0ABX3NE64</accession>
<feature type="region of interest" description="Disordered" evidence="1">
    <location>
        <begin position="1"/>
        <end position="35"/>
    </location>
</feature>
<feature type="non-terminal residue" evidence="2">
    <location>
        <position position="1"/>
    </location>
</feature>
<sequence length="84" mass="9373">KALSLQKQINDEQNRQSTQKMSEQAMTTWQANSTAPATNATAISATDVANSWNARLEAVREQAKIEAKQEFAKELMDASKRQAY</sequence>
<feature type="compositionally biased region" description="Polar residues" evidence="1">
    <location>
        <begin position="15"/>
        <end position="30"/>
    </location>
</feature>